<feature type="transmembrane region" description="Helical" evidence="1">
    <location>
        <begin position="179"/>
        <end position="202"/>
    </location>
</feature>
<comment type="caution">
    <text evidence="2">The sequence shown here is derived from an EMBL/GenBank/DDBJ whole genome shotgun (WGS) entry which is preliminary data.</text>
</comment>
<feature type="transmembrane region" description="Helical" evidence="1">
    <location>
        <begin position="262"/>
        <end position="283"/>
    </location>
</feature>
<accession>A0AAE8MPB0</accession>
<keyword evidence="3" id="KW-1185">Reference proteome</keyword>
<evidence type="ECO:0000313" key="2">
    <source>
        <dbReference type="EMBL" id="SPJ92429.1"/>
    </source>
</evidence>
<keyword evidence="1" id="KW-0812">Transmembrane</keyword>
<sequence>MARVTWRLFHSDSPAGWRPPSWHTWAATIRRTASALLLLRAQRRAKDGEQILHKMILARYLKLDDPPVIHKVYLDQNPEARTLNLGHILGSSVAAHSEILVHVISAASMAITIIKITASSLPWGVLIPAWFMISEWLAIQALIALIHGLELGEDDIEEIASLAREIGKDLFSSHSAGSMLYPGFNPVKLLLAVCLAIMRVFFSERWPPVHWYAAFAIEVLSLFMDPAFFMFVVAMCCTPIFLLSSIIVFFPFVFMPNFRETLALFPLKMCWLCWDCFALHFLVLTPRMASPLDKFAGREEQEIGAELWLTQPIDVVLNILITIPTLALGLDIYNPTQTMKPQWLDWLG</sequence>
<organism evidence="2 3">
    <name type="scientific">Fusarium torulosum</name>
    <dbReference type="NCBI Taxonomy" id="33205"/>
    <lineage>
        <taxon>Eukaryota</taxon>
        <taxon>Fungi</taxon>
        <taxon>Dikarya</taxon>
        <taxon>Ascomycota</taxon>
        <taxon>Pezizomycotina</taxon>
        <taxon>Sordariomycetes</taxon>
        <taxon>Hypocreomycetidae</taxon>
        <taxon>Hypocreales</taxon>
        <taxon>Nectriaceae</taxon>
        <taxon>Fusarium</taxon>
    </lineage>
</organism>
<gene>
    <name evidence="2" type="ORF">FTOL_13715</name>
</gene>
<protein>
    <submittedName>
        <fullName evidence="2">Uncharacterized protein</fullName>
    </submittedName>
</protein>
<keyword evidence="1" id="KW-0472">Membrane</keyword>
<name>A0AAE8MPB0_9HYPO</name>
<dbReference type="EMBL" id="ONZP01000969">
    <property type="protein sequence ID" value="SPJ92429.1"/>
    <property type="molecule type" value="Genomic_DNA"/>
</dbReference>
<dbReference type="Proteomes" id="UP001187734">
    <property type="component" value="Unassembled WGS sequence"/>
</dbReference>
<dbReference type="AlphaFoldDB" id="A0AAE8MPB0"/>
<proteinExistence type="predicted"/>
<evidence type="ECO:0000313" key="3">
    <source>
        <dbReference type="Proteomes" id="UP001187734"/>
    </source>
</evidence>
<evidence type="ECO:0000256" key="1">
    <source>
        <dbReference type="SAM" id="Phobius"/>
    </source>
</evidence>
<feature type="transmembrane region" description="Helical" evidence="1">
    <location>
        <begin position="230"/>
        <end position="255"/>
    </location>
</feature>
<keyword evidence="1" id="KW-1133">Transmembrane helix</keyword>
<feature type="transmembrane region" description="Helical" evidence="1">
    <location>
        <begin position="315"/>
        <end position="333"/>
    </location>
</feature>
<reference evidence="2" key="1">
    <citation type="submission" date="2018-03" db="EMBL/GenBank/DDBJ databases">
        <authorList>
            <person name="Guldener U."/>
        </authorList>
    </citation>
    <scope>NUCLEOTIDE SEQUENCE</scope>
</reference>